<dbReference type="AlphaFoldDB" id="A0A1Y1VY72"/>
<dbReference type="Proteomes" id="UP000193944">
    <property type="component" value="Unassembled WGS sequence"/>
</dbReference>
<evidence type="ECO:0000313" key="1">
    <source>
        <dbReference type="EMBL" id="ORX66230.1"/>
    </source>
</evidence>
<gene>
    <name evidence="1" type="ORF">BCR32DRAFT_286347</name>
</gene>
<reference evidence="1 2" key="1">
    <citation type="submission" date="2016-08" db="EMBL/GenBank/DDBJ databases">
        <title>A Parts List for Fungal Cellulosomes Revealed by Comparative Genomics.</title>
        <authorList>
            <consortium name="DOE Joint Genome Institute"/>
            <person name="Haitjema C.H."/>
            <person name="Gilmore S.P."/>
            <person name="Henske J.K."/>
            <person name="Solomon K.V."/>
            <person name="De Groot R."/>
            <person name="Kuo A."/>
            <person name="Mondo S.J."/>
            <person name="Salamov A.A."/>
            <person name="Labutti K."/>
            <person name="Zhao Z."/>
            <person name="Chiniquy J."/>
            <person name="Barry K."/>
            <person name="Brewer H.M."/>
            <person name="Purvine S.O."/>
            <person name="Wright A.T."/>
            <person name="Boxma B."/>
            <person name="Van Alen T."/>
            <person name="Hackstein J.H."/>
            <person name="Baker S.E."/>
            <person name="Grigoriev I.V."/>
            <person name="O'Malley M.A."/>
        </authorList>
    </citation>
    <scope>NUCLEOTIDE SEQUENCE [LARGE SCALE GENOMIC DNA]</scope>
    <source>
        <strain evidence="1 2">S4</strain>
    </source>
</reference>
<dbReference type="EMBL" id="MCFG01000447">
    <property type="protein sequence ID" value="ORX66230.1"/>
    <property type="molecule type" value="Genomic_DNA"/>
</dbReference>
<comment type="caution">
    <text evidence="1">The sequence shown here is derived from an EMBL/GenBank/DDBJ whole genome shotgun (WGS) entry which is preliminary data.</text>
</comment>
<evidence type="ECO:0000313" key="2">
    <source>
        <dbReference type="Proteomes" id="UP000193944"/>
    </source>
</evidence>
<reference evidence="1 2" key="2">
    <citation type="submission" date="2016-08" db="EMBL/GenBank/DDBJ databases">
        <title>Pervasive Adenine N6-methylation of Active Genes in Fungi.</title>
        <authorList>
            <consortium name="DOE Joint Genome Institute"/>
            <person name="Mondo S.J."/>
            <person name="Dannebaum R.O."/>
            <person name="Kuo R.C."/>
            <person name="Labutti K."/>
            <person name="Haridas S."/>
            <person name="Kuo A."/>
            <person name="Salamov A."/>
            <person name="Ahrendt S.R."/>
            <person name="Lipzen A."/>
            <person name="Sullivan W."/>
            <person name="Andreopoulos W.B."/>
            <person name="Clum A."/>
            <person name="Lindquist E."/>
            <person name="Daum C."/>
            <person name="Ramamoorthy G.K."/>
            <person name="Gryganskyi A."/>
            <person name="Culley D."/>
            <person name="Magnuson J.K."/>
            <person name="James T.Y."/>
            <person name="O'Malley M.A."/>
            <person name="Stajich J.E."/>
            <person name="Spatafora J.W."/>
            <person name="Visel A."/>
            <person name="Grigoriev I.V."/>
        </authorList>
    </citation>
    <scope>NUCLEOTIDE SEQUENCE [LARGE SCALE GENOMIC DNA]</scope>
    <source>
        <strain evidence="1 2">S4</strain>
    </source>
</reference>
<name>A0A1Y1VY72_9FUNG</name>
<protein>
    <submittedName>
        <fullName evidence="1">Uncharacterized protein</fullName>
    </submittedName>
</protein>
<sequence>MSMKKNKKKIELQQFSLASSFYNEENGTLPNENSIIYENPFLERNVARYIAELSNEQLINFVCGSYFVGIDKNKIYNNLPIVIIITDPDNLFGKTYDDWVVEDLESRKDIFEYYVLENFSKNDRESERPATIEYFPSKKNTVGFSQDVGLRLKGHATRIHYKKSFRIIDNEEYCNMHSDGKGPVTKYKLFNIRNGGNDSEFSKMRDSVL</sequence>
<keyword evidence="2" id="KW-1185">Reference proteome</keyword>
<organism evidence="1 2">
    <name type="scientific">Anaeromyces robustus</name>
    <dbReference type="NCBI Taxonomy" id="1754192"/>
    <lineage>
        <taxon>Eukaryota</taxon>
        <taxon>Fungi</taxon>
        <taxon>Fungi incertae sedis</taxon>
        <taxon>Chytridiomycota</taxon>
        <taxon>Chytridiomycota incertae sedis</taxon>
        <taxon>Neocallimastigomycetes</taxon>
        <taxon>Neocallimastigales</taxon>
        <taxon>Neocallimastigaceae</taxon>
        <taxon>Anaeromyces</taxon>
    </lineage>
</organism>
<proteinExistence type="predicted"/>
<dbReference type="OrthoDB" id="2130412at2759"/>
<accession>A0A1Y1VY72</accession>